<evidence type="ECO:0000313" key="2">
    <source>
        <dbReference type="Proteomes" id="UP001054837"/>
    </source>
</evidence>
<proteinExistence type="predicted"/>
<sequence length="90" mass="11057">MHYHLKELNSIRQKCFERNPFRGRGQFLPTPSVWRERKSNKINSQINKMQCFKRLYPFKRVWAAPEPICRQKHFFPSSNLLEQLRWHADQ</sequence>
<comment type="caution">
    <text evidence="1">The sequence shown here is derived from an EMBL/GenBank/DDBJ whole genome shotgun (WGS) entry which is preliminary data.</text>
</comment>
<name>A0AAV4RUP2_9ARAC</name>
<protein>
    <submittedName>
        <fullName evidence="1">Uncharacterized protein</fullName>
    </submittedName>
</protein>
<reference evidence="1 2" key="1">
    <citation type="submission" date="2021-06" db="EMBL/GenBank/DDBJ databases">
        <title>Caerostris darwini draft genome.</title>
        <authorList>
            <person name="Kono N."/>
            <person name="Arakawa K."/>
        </authorList>
    </citation>
    <scope>NUCLEOTIDE SEQUENCE [LARGE SCALE GENOMIC DNA]</scope>
</reference>
<dbReference type="Proteomes" id="UP001054837">
    <property type="component" value="Unassembled WGS sequence"/>
</dbReference>
<organism evidence="1 2">
    <name type="scientific">Caerostris darwini</name>
    <dbReference type="NCBI Taxonomy" id="1538125"/>
    <lineage>
        <taxon>Eukaryota</taxon>
        <taxon>Metazoa</taxon>
        <taxon>Ecdysozoa</taxon>
        <taxon>Arthropoda</taxon>
        <taxon>Chelicerata</taxon>
        <taxon>Arachnida</taxon>
        <taxon>Araneae</taxon>
        <taxon>Araneomorphae</taxon>
        <taxon>Entelegynae</taxon>
        <taxon>Araneoidea</taxon>
        <taxon>Araneidae</taxon>
        <taxon>Caerostris</taxon>
    </lineage>
</organism>
<dbReference type="EMBL" id="BPLQ01006590">
    <property type="protein sequence ID" value="GIY23832.1"/>
    <property type="molecule type" value="Genomic_DNA"/>
</dbReference>
<dbReference type="AlphaFoldDB" id="A0AAV4RUP2"/>
<accession>A0AAV4RUP2</accession>
<gene>
    <name evidence="1" type="ORF">CDAR_407891</name>
</gene>
<evidence type="ECO:0000313" key="1">
    <source>
        <dbReference type="EMBL" id="GIY23832.1"/>
    </source>
</evidence>
<keyword evidence="2" id="KW-1185">Reference proteome</keyword>